<gene>
    <name evidence="3" type="ORF">SAMN05445850_8252</name>
</gene>
<evidence type="ECO:0000256" key="2">
    <source>
        <dbReference type="ARBA" id="ARBA00022649"/>
    </source>
</evidence>
<dbReference type="PANTHER" id="PTHR33755:SF6">
    <property type="entry name" value="PLASMID STABILIZATION SYSTEM PROTEIN"/>
    <property type="match status" value="1"/>
</dbReference>
<dbReference type="AlphaFoldDB" id="A0A1H1KKJ6"/>
<dbReference type="InterPro" id="IPR007712">
    <property type="entry name" value="RelE/ParE_toxin"/>
</dbReference>
<dbReference type="Proteomes" id="UP000199365">
    <property type="component" value="Unassembled WGS sequence"/>
</dbReference>
<dbReference type="Gene3D" id="3.30.2310.20">
    <property type="entry name" value="RelE-like"/>
    <property type="match status" value="1"/>
</dbReference>
<dbReference type="InterPro" id="IPR051803">
    <property type="entry name" value="TA_system_RelE-like_toxin"/>
</dbReference>
<keyword evidence="2" id="KW-1277">Toxin-antitoxin system</keyword>
<proteinExistence type="inferred from homology"/>
<name>A0A1H1KKJ6_9BURK</name>
<accession>A0A1H1KKJ6</accession>
<evidence type="ECO:0000256" key="1">
    <source>
        <dbReference type="ARBA" id="ARBA00006226"/>
    </source>
</evidence>
<sequence>MIAEWRAIAREERSSLFDYIAQDNPNAALELDDRIERQTDALPDRPELYKSGRVRGTREMVLTPNYVLVYRIRKQAGVIEIVRIIGARQNYPKGKRSPLSASEVRQVARRRPASKFTTGIQTVERKNIHLASEMPTRCYCKRWSLLAQSL</sequence>
<dbReference type="InterPro" id="IPR035093">
    <property type="entry name" value="RelE/ParE_toxin_dom_sf"/>
</dbReference>
<organism evidence="3 4">
    <name type="scientific">Paraburkholderia tuberum</name>
    <dbReference type="NCBI Taxonomy" id="157910"/>
    <lineage>
        <taxon>Bacteria</taxon>
        <taxon>Pseudomonadati</taxon>
        <taxon>Pseudomonadota</taxon>
        <taxon>Betaproteobacteria</taxon>
        <taxon>Burkholderiales</taxon>
        <taxon>Burkholderiaceae</taxon>
        <taxon>Paraburkholderia</taxon>
    </lineage>
</organism>
<evidence type="ECO:0000313" key="4">
    <source>
        <dbReference type="Proteomes" id="UP000199365"/>
    </source>
</evidence>
<dbReference type="NCBIfam" id="TIGR02385">
    <property type="entry name" value="RelE_StbE"/>
    <property type="match status" value="1"/>
</dbReference>
<dbReference type="EMBL" id="FNKX01000005">
    <property type="protein sequence ID" value="SDR62540.1"/>
    <property type="molecule type" value="Genomic_DNA"/>
</dbReference>
<dbReference type="Pfam" id="PF05016">
    <property type="entry name" value="ParE_toxin"/>
    <property type="match status" value="1"/>
</dbReference>
<dbReference type="PANTHER" id="PTHR33755">
    <property type="entry name" value="TOXIN PARE1-RELATED"/>
    <property type="match status" value="1"/>
</dbReference>
<protein>
    <submittedName>
        <fullName evidence="3">Addiction module toxin, RelE/StbE family</fullName>
    </submittedName>
</protein>
<comment type="similarity">
    <text evidence="1">Belongs to the RelE toxin family.</text>
</comment>
<evidence type="ECO:0000313" key="3">
    <source>
        <dbReference type="EMBL" id="SDR62540.1"/>
    </source>
</evidence>
<reference evidence="4" key="1">
    <citation type="submission" date="2016-10" db="EMBL/GenBank/DDBJ databases">
        <authorList>
            <person name="Varghese N."/>
            <person name="Submissions S."/>
        </authorList>
    </citation>
    <scope>NUCLEOTIDE SEQUENCE [LARGE SCALE GENOMIC DNA]</scope>
    <source>
        <strain evidence="4">DUS833</strain>
    </source>
</reference>
<keyword evidence="4" id="KW-1185">Reference proteome</keyword>
<dbReference type="STRING" id="157910.SAMN05445850_8252"/>